<proteinExistence type="predicted"/>
<comment type="caution">
    <text evidence="5">The sequence shown here is derived from an EMBL/GenBank/DDBJ whole genome shotgun (WGS) entry which is preliminary data.</text>
</comment>
<keyword evidence="5" id="KW-0808">Transferase</keyword>
<keyword evidence="3" id="KW-0472">Membrane</keyword>
<dbReference type="PROSITE" id="PS50887">
    <property type="entry name" value="GGDEF"/>
    <property type="match status" value="1"/>
</dbReference>
<dbReference type="RefSeq" id="WP_377213493.1">
    <property type="nucleotide sequence ID" value="NZ_JBHTJV010000025.1"/>
</dbReference>
<sequence length="254" mass="28409">MGIDLRRLADTAFWVYTAGATTSLALAVYAFVNHGGFPSVSGSREWGLSTWEIAVFVMALTLIFGLFFTVPLLRKANLEQAKLTDHAAKLEVEVVTDPLTGLYNRRYFERALGEYIREFSRIKAPLALLTLDLDHFKSVNDTYGHDVGDIVLKELAKRLQQLTREHDIVARTGGEEFCIVAPFSREDQIRPFAERVCRMIAEMRVDVGQVILRPTVSIGVAATSDGIANAAQLLKVSDERLYEAKDKGRNRVVF</sequence>
<dbReference type="InterPro" id="IPR029787">
    <property type="entry name" value="Nucleotide_cyclase"/>
</dbReference>
<evidence type="ECO:0000256" key="1">
    <source>
        <dbReference type="ARBA" id="ARBA00012528"/>
    </source>
</evidence>
<dbReference type="NCBIfam" id="TIGR00254">
    <property type="entry name" value="GGDEF"/>
    <property type="match status" value="1"/>
</dbReference>
<dbReference type="EMBL" id="JBHTJV010000025">
    <property type="protein sequence ID" value="MFD0917635.1"/>
    <property type="molecule type" value="Genomic_DNA"/>
</dbReference>
<dbReference type="EC" id="2.7.7.65" evidence="1"/>
<dbReference type="CDD" id="cd01949">
    <property type="entry name" value="GGDEF"/>
    <property type="match status" value="1"/>
</dbReference>
<protein>
    <recommendedName>
        <fullName evidence="1">diguanylate cyclase</fullName>
        <ecNumber evidence="1">2.7.7.65</ecNumber>
    </recommendedName>
</protein>
<reference evidence="6" key="1">
    <citation type="journal article" date="2019" name="Int. J. Syst. Evol. Microbiol.">
        <title>The Global Catalogue of Microorganisms (GCM) 10K type strain sequencing project: providing services to taxonomists for standard genome sequencing and annotation.</title>
        <authorList>
            <consortium name="The Broad Institute Genomics Platform"/>
            <consortium name="The Broad Institute Genome Sequencing Center for Infectious Disease"/>
            <person name="Wu L."/>
            <person name="Ma J."/>
        </authorList>
    </citation>
    <scope>NUCLEOTIDE SEQUENCE [LARGE SCALE GENOMIC DNA]</scope>
    <source>
        <strain evidence="6">CCUG 60023</strain>
    </source>
</reference>
<organism evidence="5 6">
    <name type="scientific">Pseudahrensia aquimaris</name>
    <dbReference type="NCBI Taxonomy" id="744461"/>
    <lineage>
        <taxon>Bacteria</taxon>
        <taxon>Pseudomonadati</taxon>
        <taxon>Pseudomonadota</taxon>
        <taxon>Alphaproteobacteria</taxon>
        <taxon>Hyphomicrobiales</taxon>
        <taxon>Ahrensiaceae</taxon>
        <taxon>Pseudahrensia</taxon>
    </lineage>
</organism>
<dbReference type="InterPro" id="IPR000160">
    <property type="entry name" value="GGDEF_dom"/>
</dbReference>
<keyword evidence="3" id="KW-1133">Transmembrane helix</keyword>
<dbReference type="SUPFAM" id="SSF55073">
    <property type="entry name" value="Nucleotide cyclase"/>
    <property type="match status" value="1"/>
</dbReference>
<dbReference type="Pfam" id="PF00990">
    <property type="entry name" value="GGDEF"/>
    <property type="match status" value="1"/>
</dbReference>
<keyword evidence="5" id="KW-0548">Nucleotidyltransferase</keyword>
<dbReference type="PANTHER" id="PTHR45138">
    <property type="entry name" value="REGULATORY COMPONENTS OF SENSORY TRANSDUCTION SYSTEM"/>
    <property type="match status" value="1"/>
</dbReference>
<feature type="domain" description="GGDEF" evidence="4">
    <location>
        <begin position="124"/>
        <end position="254"/>
    </location>
</feature>
<feature type="transmembrane region" description="Helical" evidence="3">
    <location>
        <begin position="51"/>
        <end position="73"/>
    </location>
</feature>
<keyword evidence="3" id="KW-0812">Transmembrane</keyword>
<evidence type="ECO:0000256" key="2">
    <source>
        <dbReference type="ARBA" id="ARBA00034247"/>
    </source>
</evidence>
<dbReference type="InterPro" id="IPR043128">
    <property type="entry name" value="Rev_trsase/Diguanyl_cyclase"/>
</dbReference>
<dbReference type="SMART" id="SM00267">
    <property type="entry name" value="GGDEF"/>
    <property type="match status" value="1"/>
</dbReference>
<accession>A0ABW3FHP5</accession>
<gene>
    <name evidence="5" type="ORF">ACFQ14_14615</name>
</gene>
<evidence type="ECO:0000259" key="4">
    <source>
        <dbReference type="PROSITE" id="PS50887"/>
    </source>
</evidence>
<feature type="transmembrane region" description="Helical" evidence="3">
    <location>
        <begin position="12"/>
        <end position="31"/>
    </location>
</feature>
<evidence type="ECO:0000256" key="3">
    <source>
        <dbReference type="SAM" id="Phobius"/>
    </source>
</evidence>
<name>A0ABW3FHP5_9HYPH</name>
<dbReference type="GO" id="GO:0052621">
    <property type="term" value="F:diguanylate cyclase activity"/>
    <property type="evidence" value="ECO:0007669"/>
    <property type="project" value="UniProtKB-EC"/>
</dbReference>
<comment type="catalytic activity">
    <reaction evidence="2">
        <text>2 GTP = 3',3'-c-di-GMP + 2 diphosphate</text>
        <dbReference type="Rhea" id="RHEA:24898"/>
        <dbReference type="ChEBI" id="CHEBI:33019"/>
        <dbReference type="ChEBI" id="CHEBI:37565"/>
        <dbReference type="ChEBI" id="CHEBI:58805"/>
        <dbReference type="EC" id="2.7.7.65"/>
    </reaction>
</comment>
<evidence type="ECO:0000313" key="6">
    <source>
        <dbReference type="Proteomes" id="UP001597101"/>
    </source>
</evidence>
<dbReference type="Proteomes" id="UP001597101">
    <property type="component" value="Unassembled WGS sequence"/>
</dbReference>
<dbReference type="InterPro" id="IPR050469">
    <property type="entry name" value="Diguanylate_Cyclase"/>
</dbReference>
<evidence type="ECO:0000313" key="5">
    <source>
        <dbReference type="EMBL" id="MFD0917635.1"/>
    </source>
</evidence>
<dbReference type="Gene3D" id="3.30.70.270">
    <property type="match status" value="1"/>
</dbReference>
<keyword evidence="6" id="KW-1185">Reference proteome</keyword>
<dbReference type="PANTHER" id="PTHR45138:SF9">
    <property type="entry name" value="DIGUANYLATE CYCLASE DGCM-RELATED"/>
    <property type="match status" value="1"/>
</dbReference>